<dbReference type="GO" id="GO:0005524">
    <property type="term" value="F:ATP binding"/>
    <property type="evidence" value="ECO:0007669"/>
    <property type="project" value="InterPro"/>
</dbReference>
<dbReference type="EMBL" id="MWPZ01000006">
    <property type="protein sequence ID" value="TIC95129.1"/>
    <property type="molecule type" value="Genomic_DNA"/>
</dbReference>
<feature type="domain" description="Protein kinase" evidence="1">
    <location>
        <begin position="30"/>
        <end position="273"/>
    </location>
</feature>
<dbReference type="SUPFAM" id="SSF56112">
    <property type="entry name" value="Protein kinase-like (PK-like)"/>
    <property type="match status" value="1"/>
</dbReference>
<dbReference type="Proteomes" id="UP000305883">
    <property type="component" value="Unassembled WGS sequence"/>
</dbReference>
<accession>A0A4T0VRG9</accession>
<name>A0A4T0VRG9_9PEZI</name>
<evidence type="ECO:0000313" key="3">
    <source>
        <dbReference type="Proteomes" id="UP000305883"/>
    </source>
</evidence>
<dbReference type="PROSITE" id="PS50011">
    <property type="entry name" value="PROTEIN_KINASE_DOM"/>
    <property type="match status" value="1"/>
</dbReference>
<gene>
    <name evidence="2" type="ORF">CH35J_007910</name>
</gene>
<dbReference type="InterPro" id="IPR000719">
    <property type="entry name" value="Prot_kinase_dom"/>
</dbReference>
<dbReference type="AlphaFoldDB" id="A0A4T0VRG9"/>
<organism evidence="2 3">
    <name type="scientific">Colletotrichum higginsianum</name>
    <dbReference type="NCBI Taxonomy" id="80884"/>
    <lineage>
        <taxon>Eukaryota</taxon>
        <taxon>Fungi</taxon>
        <taxon>Dikarya</taxon>
        <taxon>Ascomycota</taxon>
        <taxon>Pezizomycotina</taxon>
        <taxon>Sordariomycetes</taxon>
        <taxon>Hypocreomycetidae</taxon>
        <taxon>Glomerellales</taxon>
        <taxon>Glomerellaceae</taxon>
        <taxon>Colletotrichum</taxon>
        <taxon>Colletotrichum destructivum species complex</taxon>
    </lineage>
</organism>
<dbReference type="GO" id="GO:0004672">
    <property type="term" value="F:protein kinase activity"/>
    <property type="evidence" value="ECO:0007669"/>
    <property type="project" value="InterPro"/>
</dbReference>
<comment type="caution">
    <text evidence="2">The sequence shown here is derived from an EMBL/GenBank/DDBJ whole genome shotgun (WGS) entry which is preliminary data.</text>
</comment>
<evidence type="ECO:0000259" key="1">
    <source>
        <dbReference type="PROSITE" id="PS50011"/>
    </source>
</evidence>
<dbReference type="InterPro" id="IPR011009">
    <property type="entry name" value="Kinase-like_dom_sf"/>
</dbReference>
<dbReference type="Gene3D" id="1.10.510.10">
    <property type="entry name" value="Transferase(Phosphotransferase) domain 1"/>
    <property type="match status" value="1"/>
</dbReference>
<sequence>MAPEVTHFRDLHFVAESFDPVTRAFLDTTFALIDKDDEVYFGQLAIRKLKISLEEYSAALVRVPDAEIYPKLPESGEQLSIFRDEQPLASNLYLKRPRLVEYEEYKDQDCVEIIPGLLYKEARNLEAVSRHPHPGIIGYHGCRVRRGFITGLVLDRHPVDLKNRVKEEGKPPLDKVAFLGALELALAHLHNLGLAHNDLNPANILISETGMPVLIDFDSCRPIGQKLLHSRGTPGWTDESDSWDTSEIRHDTFAIEEIHGWLDEQLKVVGPTL</sequence>
<reference evidence="2 3" key="1">
    <citation type="journal article" date="2019" name="Genome Biol. Evol.">
        <title>Genomic Plasticity Mediated by Transposable Elements in the Plant Pathogenic Fungus Colletotrichum higginsianum.</title>
        <authorList>
            <person name="Tsushima A."/>
            <person name="Gan P."/>
            <person name="Kumakura N."/>
            <person name="Narusaka M."/>
            <person name="Takano Y."/>
            <person name="Narusaka Y."/>
            <person name="Shirasu K."/>
        </authorList>
    </citation>
    <scope>NUCLEOTIDE SEQUENCE [LARGE SCALE GENOMIC DNA]</scope>
    <source>
        <strain evidence="2 3">MAFF305635-RFP</strain>
    </source>
</reference>
<dbReference type="OrthoDB" id="4062651at2759"/>
<protein>
    <recommendedName>
        <fullName evidence="1">Protein kinase domain-containing protein</fullName>
    </recommendedName>
</protein>
<dbReference type="Pfam" id="PF00069">
    <property type="entry name" value="Pkinase"/>
    <property type="match status" value="1"/>
</dbReference>
<evidence type="ECO:0000313" key="2">
    <source>
        <dbReference type="EMBL" id="TIC95129.1"/>
    </source>
</evidence>
<proteinExistence type="predicted"/>